<evidence type="ECO:0000313" key="2">
    <source>
        <dbReference type="EMBL" id="KAK4024800.1"/>
    </source>
</evidence>
<organism evidence="2 3">
    <name type="scientific">Daphnia magna</name>
    <dbReference type="NCBI Taxonomy" id="35525"/>
    <lineage>
        <taxon>Eukaryota</taxon>
        <taxon>Metazoa</taxon>
        <taxon>Ecdysozoa</taxon>
        <taxon>Arthropoda</taxon>
        <taxon>Crustacea</taxon>
        <taxon>Branchiopoda</taxon>
        <taxon>Diplostraca</taxon>
        <taxon>Cladocera</taxon>
        <taxon>Anomopoda</taxon>
        <taxon>Daphniidae</taxon>
        <taxon>Daphnia</taxon>
    </lineage>
</organism>
<gene>
    <name evidence="2" type="ORF">OUZ56_010294</name>
</gene>
<accession>A0ABR0AI58</accession>
<feature type="compositionally biased region" description="Polar residues" evidence="1">
    <location>
        <begin position="123"/>
        <end position="137"/>
    </location>
</feature>
<dbReference type="Proteomes" id="UP001234178">
    <property type="component" value="Unassembled WGS sequence"/>
</dbReference>
<evidence type="ECO:0000256" key="1">
    <source>
        <dbReference type="SAM" id="MobiDB-lite"/>
    </source>
</evidence>
<feature type="region of interest" description="Disordered" evidence="1">
    <location>
        <begin position="101"/>
        <end position="137"/>
    </location>
</feature>
<keyword evidence="3" id="KW-1185">Reference proteome</keyword>
<comment type="caution">
    <text evidence="2">The sequence shown here is derived from an EMBL/GenBank/DDBJ whole genome shotgun (WGS) entry which is preliminary data.</text>
</comment>
<feature type="compositionally biased region" description="Basic and acidic residues" evidence="1">
    <location>
        <begin position="101"/>
        <end position="111"/>
    </location>
</feature>
<proteinExistence type="predicted"/>
<name>A0ABR0AI58_9CRUS</name>
<sequence length="137" mass="15955">MLTTKRMASPTVKCYTPTFLSRRPRGHYVSKLPRRRNSRISRAIQAAVHEQRRILRRQQRVEQIRQREIGHQRIQEERQAAVVAATQEAERLLQAILAERASKEAAKKQQKEQSPAQSKEELVNTNKEQNQVLHPTS</sequence>
<protein>
    <submittedName>
        <fullName evidence="2">Uncharacterized protein</fullName>
    </submittedName>
</protein>
<evidence type="ECO:0000313" key="3">
    <source>
        <dbReference type="Proteomes" id="UP001234178"/>
    </source>
</evidence>
<reference evidence="2 3" key="1">
    <citation type="journal article" date="2023" name="Nucleic Acids Res.">
        <title>The hologenome of Daphnia magna reveals possible DNA methylation and microbiome-mediated evolution of the host genome.</title>
        <authorList>
            <person name="Chaturvedi A."/>
            <person name="Li X."/>
            <person name="Dhandapani V."/>
            <person name="Marshall H."/>
            <person name="Kissane S."/>
            <person name="Cuenca-Cambronero M."/>
            <person name="Asole G."/>
            <person name="Calvet F."/>
            <person name="Ruiz-Romero M."/>
            <person name="Marangio P."/>
            <person name="Guigo R."/>
            <person name="Rago D."/>
            <person name="Mirbahai L."/>
            <person name="Eastwood N."/>
            <person name="Colbourne J.K."/>
            <person name="Zhou J."/>
            <person name="Mallon E."/>
            <person name="Orsini L."/>
        </authorList>
    </citation>
    <scope>NUCLEOTIDE SEQUENCE [LARGE SCALE GENOMIC DNA]</scope>
    <source>
        <strain evidence="2">LRV0_1</strain>
    </source>
</reference>
<dbReference type="EMBL" id="JAOYFB010000037">
    <property type="protein sequence ID" value="KAK4024800.1"/>
    <property type="molecule type" value="Genomic_DNA"/>
</dbReference>